<dbReference type="EMBL" id="CAJNNW010033365">
    <property type="protein sequence ID" value="CAE8718387.1"/>
    <property type="molecule type" value="Genomic_DNA"/>
</dbReference>
<sequence>MHLRNCLALACSSLGARSSFHVSQQEQQQQPQQEQQQQQQQKQQQQQQKQQQQQTLKSSCSRVQCHSRDFRGPSCMHLPLEDYSQKQQEQYQGRTTTTTINNNNHNTHVDPNSLCSFLAPVEFFGHELKLTQEPRAQQHNVNNTNKTQ</sequence>
<feature type="compositionally biased region" description="Low complexity" evidence="1">
    <location>
        <begin position="24"/>
        <end position="54"/>
    </location>
</feature>
<accession>A0A813KXQ4</accession>
<feature type="region of interest" description="Disordered" evidence="1">
    <location>
        <begin position="22"/>
        <end position="60"/>
    </location>
</feature>
<evidence type="ECO:0000313" key="3">
    <source>
        <dbReference type="Proteomes" id="UP000626109"/>
    </source>
</evidence>
<gene>
    <name evidence="2" type="ORF">PGLA2088_LOCUS40050</name>
</gene>
<feature type="compositionally biased region" description="Polar residues" evidence="1">
    <location>
        <begin position="85"/>
        <end position="94"/>
    </location>
</feature>
<reference evidence="2" key="1">
    <citation type="submission" date="2021-02" db="EMBL/GenBank/DDBJ databases">
        <authorList>
            <person name="Dougan E. K."/>
            <person name="Rhodes N."/>
            <person name="Thang M."/>
            <person name="Chan C."/>
        </authorList>
    </citation>
    <scope>NUCLEOTIDE SEQUENCE</scope>
</reference>
<protein>
    <submittedName>
        <fullName evidence="2">Uncharacterized protein</fullName>
    </submittedName>
</protein>
<feature type="compositionally biased region" description="Low complexity" evidence="1">
    <location>
        <begin position="95"/>
        <end position="105"/>
    </location>
</feature>
<comment type="caution">
    <text evidence="2">The sequence shown here is derived from an EMBL/GenBank/DDBJ whole genome shotgun (WGS) entry which is preliminary data.</text>
</comment>
<proteinExistence type="predicted"/>
<organism evidence="2 3">
    <name type="scientific">Polarella glacialis</name>
    <name type="common">Dinoflagellate</name>
    <dbReference type="NCBI Taxonomy" id="89957"/>
    <lineage>
        <taxon>Eukaryota</taxon>
        <taxon>Sar</taxon>
        <taxon>Alveolata</taxon>
        <taxon>Dinophyceae</taxon>
        <taxon>Suessiales</taxon>
        <taxon>Suessiaceae</taxon>
        <taxon>Polarella</taxon>
    </lineage>
</organism>
<dbReference type="AlphaFoldDB" id="A0A813KXQ4"/>
<feature type="region of interest" description="Disordered" evidence="1">
    <location>
        <begin position="74"/>
        <end position="105"/>
    </location>
</feature>
<dbReference type="Proteomes" id="UP000626109">
    <property type="component" value="Unassembled WGS sequence"/>
</dbReference>
<evidence type="ECO:0000313" key="2">
    <source>
        <dbReference type="EMBL" id="CAE8718387.1"/>
    </source>
</evidence>
<name>A0A813KXQ4_POLGL</name>
<evidence type="ECO:0000256" key="1">
    <source>
        <dbReference type="SAM" id="MobiDB-lite"/>
    </source>
</evidence>